<dbReference type="AlphaFoldDB" id="A0A9X7UUP5"/>
<keyword evidence="1" id="KW-0001">2Fe-2S</keyword>
<dbReference type="CDD" id="cd03529">
    <property type="entry name" value="Rieske_NirD"/>
    <property type="match status" value="1"/>
</dbReference>
<evidence type="ECO:0000256" key="3">
    <source>
        <dbReference type="ARBA" id="ARBA00023002"/>
    </source>
</evidence>
<dbReference type="EMBL" id="CP046056">
    <property type="protein sequence ID" value="QQD24017.1"/>
    <property type="molecule type" value="Genomic_DNA"/>
</dbReference>
<keyword evidence="5" id="KW-0411">Iron-sulfur</keyword>
<dbReference type="GO" id="GO:0009344">
    <property type="term" value="C:nitrite reductase complex [NAD(P)H]"/>
    <property type="evidence" value="ECO:0007669"/>
    <property type="project" value="TreeGrafter"/>
</dbReference>
<dbReference type="GO" id="GO:0042128">
    <property type="term" value="P:nitrate assimilation"/>
    <property type="evidence" value="ECO:0007669"/>
    <property type="project" value="UniProtKB-KW"/>
</dbReference>
<evidence type="ECO:0000256" key="1">
    <source>
        <dbReference type="ARBA" id="ARBA00022714"/>
    </source>
</evidence>
<keyword evidence="9" id="KW-1185">Reference proteome</keyword>
<reference evidence="8 9" key="1">
    <citation type="submission" date="2019-11" db="EMBL/GenBank/DDBJ databases">
        <title>Venatorbacter sp. nov. a predator of Campylobacter and other Gram-negative bacteria.</title>
        <authorList>
            <person name="Saeedi A."/>
            <person name="Cummings N.J."/>
            <person name="Connerton I.F."/>
            <person name="Connerton P.L."/>
        </authorList>
    </citation>
    <scope>NUCLEOTIDE SEQUENCE [LARGE SCALE GENOMIC DNA]</scope>
    <source>
        <strain evidence="8">XL5</strain>
    </source>
</reference>
<feature type="domain" description="Rieske" evidence="7">
    <location>
        <begin position="16"/>
        <end position="117"/>
    </location>
</feature>
<keyword evidence="3" id="KW-0560">Oxidoreductase</keyword>
<keyword evidence="6" id="KW-0534">Nitrate assimilation</keyword>
<dbReference type="InterPro" id="IPR012748">
    <property type="entry name" value="Rieske-like_NirD"/>
</dbReference>
<dbReference type="PROSITE" id="PS51300">
    <property type="entry name" value="NIRD"/>
    <property type="match status" value="1"/>
</dbReference>
<accession>A0A9X7UUP5</accession>
<gene>
    <name evidence="8" type="primary">nirD</name>
    <name evidence="8" type="ORF">GJQ55_05760</name>
</gene>
<evidence type="ECO:0000256" key="4">
    <source>
        <dbReference type="ARBA" id="ARBA00023004"/>
    </source>
</evidence>
<dbReference type="InterPro" id="IPR036922">
    <property type="entry name" value="Rieske_2Fe-2S_sf"/>
</dbReference>
<evidence type="ECO:0000313" key="8">
    <source>
        <dbReference type="EMBL" id="QQD24017.1"/>
    </source>
</evidence>
<dbReference type="InterPro" id="IPR017941">
    <property type="entry name" value="Rieske_2Fe-2S"/>
</dbReference>
<keyword evidence="4" id="KW-0408">Iron</keyword>
<dbReference type="PANTHER" id="PTHR40562:SF1">
    <property type="entry name" value="NITRITE REDUCTASE (NADH) SMALL SUBUNIT"/>
    <property type="match status" value="1"/>
</dbReference>
<evidence type="ECO:0000256" key="5">
    <source>
        <dbReference type="ARBA" id="ARBA00023014"/>
    </source>
</evidence>
<dbReference type="NCBIfam" id="TIGR02378">
    <property type="entry name" value="nirD_assim_sml"/>
    <property type="match status" value="1"/>
</dbReference>
<dbReference type="KEGG" id="vcw:GJQ55_05760"/>
<dbReference type="GO" id="GO:0008942">
    <property type="term" value="F:nitrite reductase [NAD(P)H] activity"/>
    <property type="evidence" value="ECO:0007669"/>
    <property type="project" value="InterPro"/>
</dbReference>
<dbReference type="PANTHER" id="PTHR40562">
    <property type="match status" value="1"/>
</dbReference>
<evidence type="ECO:0000256" key="2">
    <source>
        <dbReference type="ARBA" id="ARBA00022723"/>
    </source>
</evidence>
<dbReference type="Pfam" id="PF13806">
    <property type="entry name" value="Rieske_2"/>
    <property type="match status" value="1"/>
</dbReference>
<proteinExistence type="predicted"/>
<dbReference type="SUPFAM" id="SSF50022">
    <property type="entry name" value="ISP domain"/>
    <property type="match status" value="1"/>
</dbReference>
<sequence length="118" mass="12799">MNSAALHLVAVTTPWQVVCRLTDIAPDTGVCAWHKGEQVALFRLGHSEQVFAISNYDPVGGANVLSRGIVGSIGERLVVASPLYKQHYDLQTGECLEDDSVTLKVWPVRVEQGDILLG</sequence>
<dbReference type="RefSeq" id="WP_228346569.1">
    <property type="nucleotide sequence ID" value="NZ_CP046056.1"/>
</dbReference>
<dbReference type="Gene3D" id="2.102.10.10">
    <property type="entry name" value="Rieske [2Fe-2S] iron-sulphur domain"/>
    <property type="match status" value="1"/>
</dbReference>
<name>A0A9X7UUP5_9GAMM</name>
<evidence type="ECO:0000313" key="9">
    <source>
        <dbReference type="Proteomes" id="UP000596074"/>
    </source>
</evidence>
<dbReference type="Proteomes" id="UP000596074">
    <property type="component" value="Chromosome"/>
</dbReference>
<dbReference type="InterPro" id="IPR017881">
    <property type="entry name" value="NirD"/>
</dbReference>
<dbReference type="GO" id="GO:0051537">
    <property type="term" value="F:2 iron, 2 sulfur cluster binding"/>
    <property type="evidence" value="ECO:0007669"/>
    <property type="project" value="UniProtKB-KW"/>
</dbReference>
<organism evidence="8 9">
    <name type="scientific">Venatoribacter cucullus</name>
    <dbReference type="NCBI Taxonomy" id="2661630"/>
    <lineage>
        <taxon>Bacteria</taxon>
        <taxon>Pseudomonadati</taxon>
        <taxon>Pseudomonadota</taxon>
        <taxon>Gammaproteobacteria</taxon>
        <taxon>Oceanospirillales</taxon>
        <taxon>Oceanospirillaceae</taxon>
        <taxon>Venatoribacter</taxon>
    </lineage>
</organism>
<dbReference type="GO" id="GO:0046872">
    <property type="term" value="F:metal ion binding"/>
    <property type="evidence" value="ECO:0007669"/>
    <property type="project" value="UniProtKB-KW"/>
</dbReference>
<evidence type="ECO:0000259" key="7">
    <source>
        <dbReference type="PROSITE" id="PS51296"/>
    </source>
</evidence>
<protein>
    <submittedName>
        <fullName evidence="8">Nitrite reductase small subunit NirD</fullName>
    </submittedName>
</protein>
<dbReference type="PROSITE" id="PS51296">
    <property type="entry name" value="RIESKE"/>
    <property type="match status" value="1"/>
</dbReference>
<evidence type="ECO:0000256" key="6">
    <source>
        <dbReference type="ARBA" id="ARBA00023063"/>
    </source>
</evidence>
<keyword evidence="2" id="KW-0479">Metal-binding</keyword>